<evidence type="ECO:0000256" key="5">
    <source>
        <dbReference type="ARBA" id="ARBA00022833"/>
    </source>
</evidence>
<keyword evidence="4 8" id="KW-0479">Metal-binding</keyword>
<dbReference type="GO" id="GO:0008270">
    <property type="term" value="F:zinc ion binding"/>
    <property type="evidence" value="ECO:0007669"/>
    <property type="project" value="InterPro"/>
</dbReference>
<evidence type="ECO:0000256" key="6">
    <source>
        <dbReference type="ARBA" id="ARBA00023239"/>
    </source>
</evidence>
<name>A0A507EB10_9FUNG</name>
<dbReference type="SUPFAM" id="SSF53056">
    <property type="entry name" value="beta-carbonic anhydrase, cab"/>
    <property type="match status" value="1"/>
</dbReference>
<dbReference type="AlphaFoldDB" id="A0A507EB10"/>
<feature type="binding site" evidence="8">
    <location>
        <position position="171"/>
    </location>
    <ligand>
        <name>Zn(2+)</name>
        <dbReference type="ChEBI" id="CHEBI:29105"/>
    </ligand>
</feature>
<dbReference type="STRING" id="109895.A0A507EB10"/>
<dbReference type="PANTHER" id="PTHR11002">
    <property type="entry name" value="CARBONIC ANHYDRASE"/>
    <property type="match status" value="1"/>
</dbReference>
<dbReference type="GO" id="GO:0004089">
    <property type="term" value="F:carbonate dehydratase activity"/>
    <property type="evidence" value="ECO:0007669"/>
    <property type="project" value="UniProtKB-EC"/>
</dbReference>
<dbReference type="Proteomes" id="UP000318582">
    <property type="component" value="Unassembled WGS sequence"/>
</dbReference>
<evidence type="ECO:0000256" key="1">
    <source>
        <dbReference type="ARBA" id="ARBA00002904"/>
    </source>
</evidence>
<dbReference type="GO" id="GO:0015976">
    <property type="term" value="P:carbon utilization"/>
    <property type="evidence" value="ECO:0007669"/>
    <property type="project" value="InterPro"/>
</dbReference>
<dbReference type="FunFam" id="3.40.1050.10:FF:000003">
    <property type="entry name" value="Carbonic anhydrase"/>
    <property type="match status" value="1"/>
</dbReference>
<evidence type="ECO:0000313" key="10">
    <source>
        <dbReference type="EMBL" id="TPX60250.1"/>
    </source>
</evidence>
<dbReference type="InterPro" id="IPR001765">
    <property type="entry name" value="Carbonic_anhydrase"/>
</dbReference>
<dbReference type="SMART" id="SM00947">
    <property type="entry name" value="Pro_CA"/>
    <property type="match status" value="1"/>
</dbReference>
<protein>
    <recommendedName>
        <fullName evidence="3">carbonic anhydrase</fullName>
        <ecNumber evidence="3">4.2.1.1</ecNumber>
    </recommendedName>
</protein>
<dbReference type="InterPro" id="IPR015892">
    <property type="entry name" value="Carbonic_anhydrase_CS"/>
</dbReference>
<evidence type="ECO:0000256" key="9">
    <source>
        <dbReference type="SAM" id="MobiDB-lite"/>
    </source>
</evidence>
<feature type="region of interest" description="Disordered" evidence="9">
    <location>
        <begin position="1"/>
        <end position="40"/>
    </location>
</feature>
<feature type="binding site" evidence="8">
    <location>
        <position position="232"/>
    </location>
    <ligand>
        <name>Zn(2+)</name>
        <dbReference type="ChEBI" id="CHEBI:29105"/>
    </ligand>
</feature>
<dbReference type="InterPro" id="IPR045066">
    <property type="entry name" value="Beta_CA_cladeB"/>
</dbReference>
<proteinExistence type="inferred from homology"/>
<evidence type="ECO:0000313" key="11">
    <source>
        <dbReference type="Proteomes" id="UP000318582"/>
    </source>
</evidence>
<evidence type="ECO:0000256" key="2">
    <source>
        <dbReference type="ARBA" id="ARBA00006217"/>
    </source>
</evidence>
<dbReference type="InterPro" id="IPR036874">
    <property type="entry name" value="Carbonic_anhydrase_sf"/>
</dbReference>
<feature type="region of interest" description="Disordered" evidence="9">
    <location>
        <begin position="66"/>
        <end position="114"/>
    </location>
</feature>
<feature type="compositionally biased region" description="Polar residues" evidence="9">
    <location>
        <begin position="70"/>
        <end position="79"/>
    </location>
</feature>
<keyword evidence="6" id="KW-0456">Lyase</keyword>
<evidence type="ECO:0000256" key="7">
    <source>
        <dbReference type="ARBA" id="ARBA00048348"/>
    </source>
</evidence>
<evidence type="ECO:0000256" key="8">
    <source>
        <dbReference type="PIRSR" id="PIRSR601765-1"/>
    </source>
</evidence>
<organism evidence="10 11">
    <name type="scientific">Powellomyces hirtus</name>
    <dbReference type="NCBI Taxonomy" id="109895"/>
    <lineage>
        <taxon>Eukaryota</taxon>
        <taxon>Fungi</taxon>
        <taxon>Fungi incertae sedis</taxon>
        <taxon>Chytridiomycota</taxon>
        <taxon>Chytridiomycota incertae sedis</taxon>
        <taxon>Chytridiomycetes</taxon>
        <taxon>Spizellomycetales</taxon>
        <taxon>Powellomycetaceae</taxon>
        <taxon>Powellomyces</taxon>
    </lineage>
</organism>
<comment type="cofactor">
    <cofactor evidence="8">
        <name>Zn(2+)</name>
        <dbReference type="ChEBI" id="CHEBI:29105"/>
    </cofactor>
    <text evidence="8">Binds 1 zinc ion per subunit.</text>
</comment>
<accession>A0A507EB10</accession>
<reference evidence="10 11" key="1">
    <citation type="journal article" date="2019" name="Sci. Rep.">
        <title>Comparative genomics of chytrid fungi reveal insights into the obligate biotrophic and pathogenic lifestyle of Synchytrium endobioticum.</title>
        <authorList>
            <person name="van de Vossenberg B.T.L.H."/>
            <person name="Warris S."/>
            <person name="Nguyen H.D.T."/>
            <person name="van Gent-Pelzer M.P.E."/>
            <person name="Joly D.L."/>
            <person name="van de Geest H.C."/>
            <person name="Bonants P.J.M."/>
            <person name="Smith D.S."/>
            <person name="Levesque C.A."/>
            <person name="van der Lee T.A.J."/>
        </authorList>
    </citation>
    <scope>NUCLEOTIDE SEQUENCE [LARGE SCALE GENOMIC DNA]</scope>
    <source>
        <strain evidence="10 11">CBS 809.83</strain>
    </source>
</reference>
<evidence type="ECO:0000256" key="3">
    <source>
        <dbReference type="ARBA" id="ARBA00012925"/>
    </source>
</evidence>
<dbReference type="Pfam" id="PF00484">
    <property type="entry name" value="Pro_CA"/>
    <property type="match status" value="1"/>
</dbReference>
<gene>
    <name evidence="10" type="primary">NCE103</name>
    <name evidence="10" type="ORF">PhCBS80983_g01925</name>
</gene>
<dbReference type="EC" id="4.2.1.1" evidence="3"/>
<dbReference type="CDD" id="cd00884">
    <property type="entry name" value="beta_CA_cladeB"/>
    <property type="match status" value="1"/>
</dbReference>
<dbReference type="PANTHER" id="PTHR11002:SF76">
    <property type="entry name" value="CARBONIC ANHYDRASE"/>
    <property type="match status" value="1"/>
</dbReference>
<feature type="compositionally biased region" description="Low complexity" evidence="9">
    <location>
        <begin position="80"/>
        <end position="108"/>
    </location>
</feature>
<evidence type="ECO:0000256" key="4">
    <source>
        <dbReference type="ARBA" id="ARBA00022723"/>
    </source>
</evidence>
<dbReference type="EMBL" id="QEAQ01000017">
    <property type="protein sequence ID" value="TPX60250.1"/>
    <property type="molecule type" value="Genomic_DNA"/>
</dbReference>
<feature type="binding site" evidence="8">
    <location>
        <position position="235"/>
    </location>
    <ligand>
        <name>Zn(2+)</name>
        <dbReference type="ChEBI" id="CHEBI:29105"/>
    </ligand>
</feature>
<keyword evidence="11" id="KW-1185">Reference proteome</keyword>
<keyword evidence="5 8" id="KW-0862">Zinc</keyword>
<dbReference type="Gene3D" id="3.40.1050.10">
    <property type="entry name" value="Carbonic anhydrase"/>
    <property type="match status" value="1"/>
</dbReference>
<feature type="binding site" evidence="8">
    <location>
        <position position="169"/>
    </location>
    <ligand>
        <name>Zn(2+)</name>
        <dbReference type="ChEBI" id="CHEBI:29105"/>
    </ligand>
</feature>
<comment type="caution">
    <text evidence="10">The sequence shown here is derived from an EMBL/GenBank/DDBJ whole genome shotgun (WGS) entry which is preliminary data.</text>
</comment>
<comment type="function">
    <text evidence="1">Reversible hydration of carbon dioxide.</text>
</comment>
<comment type="similarity">
    <text evidence="2">Belongs to the beta-class carbonic anhydrase family.</text>
</comment>
<feature type="compositionally biased region" description="Polar residues" evidence="9">
    <location>
        <begin position="1"/>
        <end position="13"/>
    </location>
</feature>
<comment type="catalytic activity">
    <reaction evidence="7">
        <text>hydrogencarbonate + H(+) = CO2 + H2O</text>
        <dbReference type="Rhea" id="RHEA:10748"/>
        <dbReference type="ChEBI" id="CHEBI:15377"/>
        <dbReference type="ChEBI" id="CHEBI:15378"/>
        <dbReference type="ChEBI" id="CHEBI:16526"/>
        <dbReference type="ChEBI" id="CHEBI:17544"/>
        <dbReference type="EC" id="4.2.1.1"/>
    </reaction>
</comment>
<dbReference type="PROSITE" id="PS00705">
    <property type="entry name" value="PROK_CO2_ANHYDRASE_2"/>
    <property type="match status" value="1"/>
</dbReference>
<sequence>MSSDQPTPLLHNNSSEREFSPLDSSTIAERIRRANEQIVPAHGHTSISVRLEQSCKDVMDELEANAAASDDSTNHGNDGTPTLRRPTTLRRAASKRGSSAAASSPGSATPGETLRKLSKLNPSMHIQREHMSKFLSGFRRFHNRYFADNTSVFSNLQHGQAPKTLLIGCCDSRCDPAIITDCDPGDIFVVRNVANLVPPYIANETGALHGTSAAMEFAVKGLKVASIIVLGHTQCGGIAALLKGDHKGLEFIESWMRIAQRAKETTLKNFSDKDYAVQARACEHASILCSLQNLTTYPWIKERLATGEISINGWYFDFSTGDLLAYDPDSDSFQSILDGGQAEEEAAVPPSPPALAEKHQQEQQEQVMGTLPSGARVSAAQ</sequence>
<feature type="region of interest" description="Disordered" evidence="9">
    <location>
        <begin position="339"/>
        <end position="381"/>
    </location>
</feature>